<keyword evidence="3" id="KW-1185">Reference proteome</keyword>
<evidence type="ECO:0000313" key="3">
    <source>
        <dbReference type="Proteomes" id="UP000006764"/>
    </source>
</evidence>
<dbReference type="EMBL" id="CP004387">
    <property type="protein sequence ID" value="AJD49267.1"/>
    <property type="molecule type" value="Genomic_DNA"/>
</dbReference>
<dbReference type="OrthoDB" id="7656008at2"/>
<gene>
    <name evidence="2" type="ORF">S7S_14275</name>
</gene>
<dbReference type="InterPro" id="IPR036086">
    <property type="entry name" value="ParB/Sulfiredoxin_sf"/>
</dbReference>
<proteinExistence type="predicted"/>
<evidence type="ECO:0000313" key="2">
    <source>
        <dbReference type="EMBL" id="AJD49267.1"/>
    </source>
</evidence>
<dbReference type="NCBIfam" id="TIGR03764">
    <property type="entry name" value="ICE_PFGI_1_parB"/>
    <property type="match status" value="1"/>
</dbReference>
<evidence type="ECO:0008006" key="4">
    <source>
        <dbReference type="Google" id="ProtNLM"/>
    </source>
</evidence>
<name>A0A0B4XSJ4_9GAMM</name>
<dbReference type="STRING" id="391936.S7S_14275"/>
<dbReference type="Proteomes" id="UP000006764">
    <property type="component" value="Chromosome"/>
</dbReference>
<evidence type="ECO:0000256" key="1">
    <source>
        <dbReference type="SAM" id="MobiDB-lite"/>
    </source>
</evidence>
<organism evidence="2 3">
    <name type="scientific">Isoalcanivorax pacificus W11-5</name>
    <dbReference type="NCBI Taxonomy" id="391936"/>
    <lineage>
        <taxon>Bacteria</taxon>
        <taxon>Pseudomonadati</taxon>
        <taxon>Pseudomonadota</taxon>
        <taxon>Gammaproteobacteria</taxon>
        <taxon>Oceanospirillales</taxon>
        <taxon>Alcanivoracaceae</taxon>
        <taxon>Isoalcanivorax</taxon>
    </lineage>
</organism>
<accession>A0A0B4XSJ4</accession>
<sequence length="573" mass="62387">MAEPTPQDMAAKLLAERFERSGPVAEALSDPIADTPMTVTLDQLQPYDLNPRVTRNPRYDEIKASIRERGLDAPPAITRRPGGTHYIIRNGGNTRLAILRELWSETKDERFFRIPCLFRPWPERGEIIALTGHLAENELHGGLSFIERALGVEKARELYEQESGQTLTQSELARRLSADGYPIAQPHISRMQDAVRYLLPAIPAVLYGGLGRPQVERLTALRRASTRIWEARGANKRLAVDFPSLFNDVLALFDGDTDGFSIKRVQDELIGQMAELLEADYDSLTLEIGETENRQRALTSDPVPPAPQSGNAAAAPVTPQPPHSPDPAPPVPMAQPPATSPKPPRMPEPPASPPPSETPGSVQPSDDDHDERLRGHIVSPAPTTERLQAIQRLVADQTGEALPDFEANALQAIPVQAGGLYPISDVWYIEPGLDAPDRLRVHITQFAREIAEEAGQAERIEAIDDGIGFLCDIGALSTDPQAMPLIARATLTLLHALSAGYRPAAAAPTALDNLRLTDALGPLLQGRKNGDKAQASRLSDSGLVKLFRLLRLARRLLELESGTASGARTATEP</sequence>
<feature type="region of interest" description="Disordered" evidence="1">
    <location>
        <begin position="293"/>
        <end position="384"/>
    </location>
</feature>
<dbReference type="AlphaFoldDB" id="A0A0B4XSJ4"/>
<dbReference type="SUPFAM" id="SSF110849">
    <property type="entry name" value="ParB/Sulfiredoxin"/>
    <property type="match status" value="1"/>
</dbReference>
<feature type="compositionally biased region" description="Pro residues" evidence="1">
    <location>
        <begin position="318"/>
        <end position="357"/>
    </location>
</feature>
<dbReference type="HOGENOM" id="CLU_028960_2_0_6"/>
<dbReference type="RefSeq" id="WP_008733923.1">
    <property type="nucleotide sequence ID" value="NZ_CP004387.1"/>
</dbReference>
<dbReference type="KEGG" id="apac:S7S_14275"/>
<dbReference type="InterPro" id="IPR022304">
    <property type="entry name" value="ICE_PFGI_1_ParB"/>
</dbReference>
<protein>
    <recommendedName>
        <fullName evidence="4">ParB/Sulfiredoxin domain-containing protein</fullName>
    </recommendedName>
</protein>
<reference evidence="2 3" key="1">
    <citation type="journal article" date="2012" name="J. Bacteriol.">
        <title>Genome sequence of an alkane-degrading bacterium, Alcanivorax pacificus type strain W11-5, isolated from deep sea sediment.</title>
        <authorList>
            <person name="Lai Q."/>
            <person name="Shao Z."/>
        </authorList>
    </citation>
    <scope>NUCLEOTIDE SEQUENCE [LARGE SCALE GENOMIC DNA]</scope>
    <source>
        <strain evidence="2 3">W11-5</strain>
    </source>
</reference>